<feature type="compositionally biased region" description="Basic residues" evidence="2">
    <location>
        <begin position="124"/>
        <end position="134"/>
    </location>
</feature>
<feature type="region of interest" description="Disordered" evidence="2">
    <location>
        <begin position="911"/>
        <end position="1030"/>
    </location>
</feature>
<feature type="region of interest" description="Disordered" evidence="2">
    <location>
        <begin position="407"/>
        <end position="428"/>
    </location>
</feature>
<feature type="region of interest" description="Disordered" evidence="2">
    <location>
        <begin position="373"/>
        <end position="393"/>
    </location>
</feature>
<feature type="region of interest" description="Disordered" evidence="2">
    <location>
        <begin position="29"/>
        <end position="251"/>
    </location>
</feature>
<feature type="compositionally biased region" description="Acidic residues" evidence="2">
    <location>
        <begin position="105"/>
        <end position="117"/>
    </location>
</feature>
<feature type="compositionally biased region" description="Polar residues" evidence="2">
    <location>
        <begin position="220"/>
        <end position="238"/>
    </location>
</feature>
<feature type="compositionally biased region" description="Basic and acidic residues" evidence="2">
    <location>
        <begin position="704"/>
        <end position="720"/>
    </location>
</feature>
<proteinExistence type="predicted"/>
<feature type="compositionally biased region" description="Acidic residues" evidence="2">
    <location>
        <begin position="582"/>
        <end position="592"/>
    </location>
</feature>
<feature type="compositionally biased region" description="Low complexity" evidence="2">
    <location>
        <begin position="536"/>
        <end position="551"/>
    </location>
</feature>
<dbReference type="Proteomes" id="UP000799776">
    <property type="component" value="Unassembled WGS sequence"/>
</dbReference>
<evidence type="ECO:0000313" key="3">
    <source>
        <dbReference type="EMBL" id="KAF2084713.1"/>
    </source>
</evidence>
<gene>
    <name evidence="3" type="ORF">K490DRAFT_68470</name>
</gene>
<name>A0A9P4HRQ0_9PEZI</name>
<dbReference type="OrthoDB" id="5226996at2759"/>
<feature type="region of interest" description="Disordered" evidence="2">
    <location>
        <begin position="503"/>
        <end position="862"/>
    </location>
</feature>
<sequence length="1030" mass="113946">MAPVVAPADPENGGIDGFVSCAEEVAVQQTQTQTQTQHRRRDLYDGAGDDDEVTARDYDYHTADKENVNNGGDMASCFGDRDNKKRRRQKAKGEEQSSLLRREEDEIEGPDDEEEAELGSPNGSKRRRHGHSHKRPLEEEQQQPSKPRRKGKHAFGSSRSRRAVDSPERPSRFKEASMHDRASEKPPSMFTRFMHGNNGMANVDQLMEDYHAEHHRAESTKAQQPQSTGPTHQANRSISRAATAESTDTADTKDSGIFRFGRSLASTFGLTTVYQKIQQSYEAKKQELMAEDAAKWRRQCEEHARLENQRKLDEQKARAEALYAEMKKNGQLPNKEAMLAFAAQQNQPEYAPQRDSGISMNEPRLVSAKSAANLHQPRDSLHVPNNPELSATKGSFFRSRSWSNLKKARSEANLPSVDERRSVSPEKFSLQEVATTPGSSLLRRAQSKKDLYRQQKLSKRVSDLESKLDQARRELYQTLGESYLSYAQTPPVPELPKDVARLRGDSASSAATATAAAPRPSFERRERRLAAERQMQKQSQPQQHHQTYQQQRKTAWIPTNLPTVPSERLLFPENGDTRVDNEDFEVEDENEQDVQHHHRPKGPRKERHEERKAERERVVAEWKPPPPTPSTADLWTAEFSSAKAPRRHRQRSRGDSGVADVPDVEAEVPADDEDSGNEKDVHEDDEDELARPVSRHGHPLRTSSRADTEPKAHSIDKVVETKSVPNRHHALEEESEDELQSPHPTQQPEPPKRKRGRPPKNRTASAPNPPSSAPASSPPGPVPPPKNTPPTARPRAPRARTTSGRRSVGVKSTTTTKPSSIPTKKQENHRPSRNATVKVVIPPSSSTPKPKTTSVGVDQATSSSRIAVATASSAKTSKVALNEAPSRPTAFATPSVPARRLVGLEAKADAAGALGEVDEDEEWQDDYGDEDDGLEGEGEGGDGAGDWSRSKLFSDEVDAESTPVSRRWVVGKGDGDEVAGEDDVVVLRPGGRVPPMPVLGTGKGKGKGKGKRGKGGEASGGEYEWPDDVF</sequence>
<feature type="compositionally biased region" description="Basic and acidic residues" evidence="2">
    <location>
        <begin position="606"/>
        <end position="620"/>
    </location>
</feature>
<keyword evidence="1" id="KW-0175">Coiled coil</keyword>
<feature type="compositionally biased region" description="Low complexity" evidence="2">
    <location>
        <begin position="836"/>
        <end position="855"/>
    </location>
</feature>
<comment type="caution">
    <text evidence="3">The sequence shown here is derived from an EMBL/GenBank/DDBJ whole genome shotgun (WGS) entry which is preliminary data.</text>
</comment>
<feature type="compositionally biased region" description="Basic and acidic residues" evidence="2">
    <location>
        <begin position="521"/>
        <end position="535"/>
    </location>
</feature>
<feature type="compositionally biased region" description="Basic residues" evidence="2">
    <location>
        <begin position="596"/>
        <end position="605"/>
    </location>
</feature>
<feature type="coiled-coil region" evidence="1">
    <location>
        <begin position="454"/>
        <end position="481"/>
    </location>
</feature>
<keyword evidence="4" id="KW-1185">Reference proteome</keyword>
<organism evidence="3 4">
    <name type="scientific">Saccharata proteae CBS 121410</name>
    <dbReference type="NCBI Taxonomy" id="1314787"/>
    <lineage>
        <taxon>Eukaryota</taxon>
        <taxon>Fungi</taxon>
        <taxon>Dikarya</taxon>
        <taxon>Ascomycota</taxon>
        <taxon>Pezizomycotina</taxon>
        <taxon>Dothideomycetes</taxon>
        <taxon>Dothideomycetes incertae sedis</taxon>
        <taxon>Botryosphaeriales</taxon>
        <taxon>Saccharataceae</taxon>
        <taxon>Saccharata</taxon>
    </lineage>
</organism>
<feature type="compositionally biased region" description="Pro residues" evidence="2">
    <location>
        <begin position="767"/>
        <end position="792"/>
    </location>
</feature>
<feature type="compositionally biased region" description="Acidic residues" evidence="2">
    <location>
        <begin position="916"/>
        <end position="940"/>
    </location>
</feature>
<feature type="compositionally biased region" description="Low complexity" evidence="2">
    <location>
        <begin position="239"/>
        <end position="249"/>
    </location>
</feature>
<evidence type="ECO:0000256" key="1">
    <source>
        <dbReference type="SAM" id="Coils"/>
    </source>
</evidence>
<evidence type="ECO:0000256" key="2">
    <source>
        <dbReference type="SAM" id="MobiDB-lite"/>
    </source>
</evidence>
<feature type="compositionally biased region" description="Basic and acidic residues" evidence="2">
    <location>
        <begin position="91"/>
        <end position="104"/>
    </location>
</feature>
<feature type="compositionally biased region" description="Basic and acidic residues" evidence="2">
    <location>
        <begin position="162"/>
        <end position="184"/>
    </location>
</feature>
<feature type="compositionally biased region" description="Basic and acidic residues" evidence="2">
    <location>
        <begin position="53"/>
        <end position="67"/>
    </location>
</feature>
<accession>A0A9P4HRQ0</accession>
<feature type="compositionally biased region" description="Basic and acidic residues" evidence="2">
    <location>
        <begin position="208"/>
        <end position="219"/>
    </location>
</feature>
<feature type="compositionally biased region" description="Basic residues" evidence="2">
    <location>
        <begin position="1004"/>
        <end position="1013"/>
    </location>
</feature>
<dbReference type="AlphaFoldDB" id="A0A9P4HRQ0"/>
<dbReference type="EMBL" id="ML978738">
    <property type="protein sequence ID" value="KAF2084713.1"/>
    <property type="molecule type" value="Genomic_DNA"/>
</dbReference>
<feature type="compositionally biased region" description="Low complexity" evidence="2">
    <location>
        <begin position="506"/>
        <end position="517"/>
    </location>
</feature>
<feature type="compositionally biased region" description="Acidic residues" evidence="2">
    <location>
        <begin position="662"/>
        <end position="675"/>
    </location>
</feature>
<reference evidence="3" key="1">
    <citation type="journal article" date="2020" name="Stud. Mycol.">
        <title>101 Dothideomycetes genomes: a test case for predicting lifestyles and emergence of pathogens.</title>
        <authorList>
            <person name="Haridas S."/>
            <person name="Albert R."/>
            <person name="Binder M."/>
            <person name="Bloem J."/>
            <person name="Labutti K."/>
            <person name="Salamov A."/>
            <person name="Andreopoulos B."/>
            <person name="Baker S."/>
            <person name="Barry K."/>
            <person name="Bills G."/>
            <person name="Bluhm B."/>
            <person name="Cannon C."/>
            <person name="Castanera R."/>
            <person name="Culley D."/>
            <person name="Daum C."/>
            <person name="Ezra D."/>
            <person name="Gonzalez J."/>
            <person name="Henrissat B."/>
            <person name="Kuo A."/>
            <person name="Liang C."/>
            <person name="Lipzen A."/>
            <person name="Lutzoni F."/>
            <person name="Magnuson J."/>
            <person name="Mondo S."/>
            <person name="Nolan M."/>
            <person name="Ohm R."/>
            <person name="Pangilinan J."/>
            <person name="Park H.-J."/>
            <person name="Ramirez L."/>
            <person name="Alfaro M."/>
            <person name="Sun H."/>
            <person name="Tritt A."/>
            <person name="Yoshinaga Y."/>
            <person name="Zwiers L.-H."/>
            <person name="Turgeon B."/>
            <person name="Goodwin S."/>
            <person name="Spatafora J."/>
            <person name="Crous P."/>
            <person name="Grigoriev I."/>
        </authorList>
    </citation>
    <scope>NUCLEOTIDE SEQUENCE</scope>
    <source>
        <strain evidence="3">CBS 121410</strain>
    </source>
</reference>
<feature type="compositionally biased region" description="Low complexity" evidence="2">
    <location>
        <begin position="793"/>
        <end position="823"/>
    </location>
</feature>
<protein>
    <submittedName>
        <fullName evidence="3">Uncharacterized protein</fullName>
    </submittedName>
</protein>
<evidence type="ECO:0000313" key="4">
    <source>
        <dbReference type="Proteomes" id="UP000799776"/>
    </source>
</evidence>